<dbReference type="PANTHER" id="PTHR48081:SF6">
    <property type="entry name" value="PEPTIDASE S9 PROLYL OLIGOPEPTIDASE CATALYTIC DOMAIN-CONTAINING PROTEIN"/>
    <property type="match status" value="1"/>
</dbReference>
<name>A0ABT3PL02_9BACT</name>
<protein>
    <submittedName>
        <fullName evidence="3">Alpha/beta hydrolase</fullName>
    </submittedName>
</protein>
<dbReference type="EMBL" id="JAGGJA010000004">
    <property type="protein sequence ID" value="MCW9706589.1"/>
    <property type="molecule type" value="Genomic_DNA"/>
</dbReference>
<keyword evidence="1 3" id="KW-0378">Hydrolase</keyword>
<dbReference type="Proteomes" id="UP001207918">
    <property type="component" value="Unassembled WGS sequence"/>
</dbReference>
<dbReference type="PANTHER" id="PTHR48081">
    <property type="entry name" value="AB HYDROLASE SUPERFAMILY PROTEIN C4A8.06C"/>
    <property type="match status" value="1"/>
</dbReference>
<dbReference type="Pfam" id="PF20434">
    <property type="entry name" value="BD-FAE"/>
    <property type="match status" value="1"/>
</dbReference>
<dbReference type="Gene3D" id="3.40.50.1820">
    <property type="entry name" value="alpha/beta hydrolase"/>
    <property type="match status" value="1"/>
</dbReference>
<keyword evidence="4" id="KW-1185">Reference proteome</keyword>
<dbReference type="SUPFAM" id="SSF53474">
    <property type="entry name" value="alpha/beta-Hydrolases"/>
    <property type="match status" value="1"/>
</dbReference>
<evidence type="ECO:0000313" key="3">
    <source>
        <dbReference type="EMBL" id="MCW9706589.1"/>
    </source>
</evidence>
<dbReference type="InterPro" id="IPR050300">
    <property type="entry name" value="GDXG_lipolytic_enzyme"/>
</dbReference>
<organism evidence="3 4">
    <name type="scientific">Fodinibius salsisoli</name>
    <dbReference type="NCBI Taxonomy" id="2820877"/>
    <lineage>
        <taxon>Bacteria</taxon>
        <taxon>Pseudomonadati</taxon>
        <taxon>Balneolota</taxon>
        <taxon>Balneolia</taxon>
        <taxon>Balneolales</taxon>
        <taxon>Balneolaceae</taxon>
        <taxon>Fodinibius</taxon>
    </lineage>
</organism>
<proteinExistence type="predicted"/>
<dbReference type="GO" id="GO:0016787">
    <property type="term" value="F:hydrolase activity"/>
    <property type="evidence" value="ECO:0007669"/>
    <property type="project" value="UniProtKB-KW"/>
</dbReference>
<sequence length="269" mass="29891">MALEDSVYNDRIYAIKYPRMHTFVPAKEENTGAAVVIFPGGGYHHLTYDLGGFQLAKWFNTIGVSAFVVNYRLPNSRDLKKPQITPLQDAQRAMRIVRARAEEWQIDPERVGVLGTSSGGHVASTIGTHKQDVSSVGDSLDHYSYQPNFMILISPVITLGEHTHEGSRENLLGPNPSEELVREYSNEFQVTNQTPPAFLVHAANDQAVPPQNSLQFYQALLDHGVSRSSIHIFPRGGHEIGLVGNPGSTKQWTDLCRAWLKELGFIQAD</sequence>
<reference evidence="3 4" key="1">
    <citation type="submission" date="2021-03" db="EMBL/GenBank/DDBJ databases">
        <title>Aliifodinibius sp. nov., a new bacterium isolated from saline soil.</title>
        <authorList>
            <person name="Galisteo C."/>
            <person name="De La Haba R."/>
            <person name="Sanchez-Porro C."/>
            <person name="Ventosa A."/>
        </authorList>
    </citation>
    <scope>NUCLEOTIDE SEQUENCE [LARGE SCALE GENOMIC DNA]</scope>
    <source>
        <strain evidence="3 4">1BSP15-2V2</strain>
    </source>
</reference>
<dbReference type="InterPro" id="IPR029058">
    <property type="entry name" value="AB_hydrolase_fold"/>
</dbReference>
<evidence type="ECO:0000256" key="1">
    <source>
        <dbReference type="ARBA" id="ARBA00022801"/>
    </source>
</evidence>
<evidence type="ECO:0000259" key="2">
    <source>
        <dbReference type="Pfam" id="PF20434"/>
    </source>
</evidence>
<feature type="domain" description="BD-FAE-like" evidence="2">
    <location>
        <begin position="23"/>
        <end position="220"/>
    </location>
</feature>
<gene>
    <name evidence="3" type="ORF">J6I44_06965</name>
</gene>
<dbReference type="RefSeq" id="WP_265765312.1">
    <property type="nucleotide sequence ID" value="NZ_JAGGJA010000004.1"/>
</dbReference>
<dbReference type="InterPro" id="IPR049492">
    <property type="entry name" value="BD-FAE-like_dom"/>
</dbReference>
<comment type="caution">
    <text evidence="3">The sequence shown here is derived from an EMBL/GenBank/DDBJ whole genome shotgun (WGS) entry which is preliminary data.</text>
</comment>
<evidence type="ECO:0000313" key="4">
    <source>
        <dbReference type="Proteomes" id="UP001207918"/>
    </source>
</evidence>
<accession>A0ABT3PL02</accession>